<dbReference type="InterPro" id="IPR021361">
    <property type="entry name" value="Tad2-like_dom"/>
</dbReference>
<sequence length="68" mass="7736">MNIIEATKKAVDENKAIYRKSLPHIKFVPTNSKNAAFILFSDDNDSPAGRMWNPMAKDILSNDWEVLN</sequence>
<organism evidence="2 3">
    <name type="scientific">Lactococcus lactis subsp. lactis</name>
    <name type="common">Streptococcus lactis</name>
    <dbReference type="NCBI Taxonomy" id="1360"/>
    <lineage>
        <taxon>Bacteria</taxon>
        <taxon>Bacillati</taxon>
        <taxon>Bacillota</taxon>
        <taxon>Bacilli</taxon>
        <taxon>Lactobacillales</taxon>
        <taxon>Streptococcaceae</taxon>
        <taxon>Lactococcus</taxon>
    </lineage>
</organism>
<name>A0A2N5WBT2_LACLL</name>
<protein>
    <recommendedName>
        <fullName evidence="1">Thoeris anti-defense 2-like domain-containing protein</fullName>
    </recommendedName>
</protein>
<gene>
    <name evidence="2" type="ORF">CYU10_000576</name>
</gene>
<dbReference type="AlphaFoldDB" id="A0A2N5WBT2"/>
<accession>A0A2N5WBT2</accession>
<dbReference type="RefSeq" id="WP_095586534.1">
    <property type="nucleotide sequence ID" value="NZ_CP191279.1"/>
</dbReference>
<comment type="caution">
    <text evidence="2">The sequence shown here is derived from an EMBL/GenBank/DDBJ whole genome shotgun (WGS) entry which is preliminary data.</text>
</comment>
<evidence type="ECO:0000313" key="3">
    <source>
        <dbReference type="Proteomes" id="UP000234865"/>
    </source>
</evidence>
<dbReference type="Pfam" id="PF11195">
    <property type="entry name" value="Tad2-like"/>
    <property type="match status" value="1"/>
</dbReference>
<dbReference type="EMBL" id="PKRZ01000001">
    <property type="protein sequence ID" value="PLW59700.1"/>
    <property type="molecule type" value="Genomic_DNA"/>
</dbReference>
<evidence type="ECO:0000259" key="1">
    <source>
        <dbReference type="Pfam" id="PF11195"/>
    </source>
</evidence>
<evidence type="ECO:0000313" key="2">
    <source>
        <dbReference type="EMBL" id="PLW59700.1"/>
    </source>
</evidence>
<reference evidence="3" key="1">
    <citation type="submission" date="2016-08" db="EMBL/GenBank/DDBJ databases">
        <title>Comparative genomics of Lactococcus lactis strain WFLU12 isolated from the gastrointestinal tract of wild olive flounder (Paralichythys olivaceus).</title>
        <authorList>
            <person name="Nguyen T.L."/>
            <person name="Kim D.-H."/>
        </authorList>
    </citation>
    <scope>NUCLEOTIDE SEQUENCE [LARGE SCALE GENOMIC DNA]</scope>
    <source>
        <strain evidence="3">WFLU12</strain>
    </source>
</reference>
<feature type="domain" description="Thoeris anti-defense 2-like" evidence="1">
    <location>
        <begin position="1"/>
        <end position="67"/>
    </location>
</feature>
<dbReference type="Proteomes" id="UP000234865">
    <property type="component" value="Unassembled WGS sequence"/>
</dbReference>
<proteinExistence type="predicted"/>